<dbReference type="Proteomes" id="UP001487740">
    <property type="component" value="Unassembled WGS sequence"/>
</dbReference>
<organism evidence="1 2">
    <name type="scientific">Scylla paramamosain</name>
    <name type="common">Mud crab</name>
    <dbReference type="NCBI Taxonomy" id="85552"/>
    <lineage>
        <taxon>Eukaryota</taxon>
        <taxon>Metazoa</taxon>
        <taxon>Ecdysozoa</taxon>
        <taxon>Arthropoda</taxon>
        <taxon>Crustacea</taxon>
        <taxon>Multicrustacea</taxon>
        <taxon>Malacostraca</taxon>
        <taxon>Eumalacostraca</taxon>
        <taxon>Eucarida</taxon>
        <taxon>Decapoda</taxon>
        <taxon>Pleocyemata</taxon>
        <taxon>Brachyura</taxon>
        <taxon>Eubrachyura</taxon>
        <taxon>Portunoidea</taxon>
        <taxon>Portunidae</taxon>
        <taxon>Portuninae</taxon>
        <taxon>Scylla</taxon>
    </lineage>
</organism>
<accession>A0AAW0UWU7</accession>
<dbReference type="EMBL" id="JARAKH010000005">
    <property type="protein sequence ID" value="KAK8403673.1"/>
    <property type="molecule type" value="Genomic_DNA"/>
</dbReference>
<name>A0AAW0UWU7_SCYPA</name>
<proteinExistence type="predicted"/>
<evidence type="ECO:0000313" key="1">
    <source>
        <dbReference type="EMBL" id="KAK8403673.1"/>
    </source>
</evidence>
<comment type="caution">
    <text evidence="1">The sequence shown here is derived from an EMBL/GenBank/DDBJ whole genome shotgun (WGS) entry which is preliminary data.</text>
</comment>
<sequence length="112" mass="12598">MGSEYQTPLPGLGHLYIASPSKSQCTTPDLSSILHLDALVLSQRLVEGFESVRRQLIPQTQAQTSPEIQEPFASILPLRSLCIEDCSQDLKLQTDLMEEPWGGKYMRYALQY</sequence>
<dbReference type="AlphaFoldDB" id="A0AAW0UWU7"/>
<gene>
    <name evidence="1" type="ORF">O3P69_000044</name>
</gene>
<protein>
    <submittedName>
        <fullName evidence="1">Uncharacterized protein</fullName>
    </submittedName>
</protein>
<reference evidence="1 2" key="1">
    <citation type="submission" date="2023-03" db="EMBL/GenBank/DDBJ databases">
        <title>High-quality genome of Scylla paramamosain provides insights in environmental adaptation.</title>
        <authorList>
            <person name="Zhang L."/>
        </authorList>
    </citation>
    <scope>NUCLEOTIDE SEQUENCE [LARGE SCALE GENOMIC DNA]</scope>
    <source>
        <strain evidence="1">LZ_2023a</strain>
        <tissue evidence="1">Muscle</tissue>
    </source>
</reference>
<evidence type="ECO:0000313" key="2">
    <source>
        <dbReference type="Proteomes" id="UP001487740"/>
    </source>
</evidence>
<keyword evidence="2" id="KW-1185">Reference proteome</keyword>